<name>A0ABT7PL91_9BACT</name>
<dbReference type="GO" id="GO:0032259">
    <property type="term" value="P:methylation"/>
    <property type="evidence" value="ECO:0007669"/>
    <property type="project" value="UniProtKB-KW"/>
</dbReference>
<evidence type="ECO:0000256" key="2">
    <source>
        <dbReference type="ARBA" id="ARBA00022679"/>
    </source>
</evidence>
<dbReference type="SUPFAM" id="SSF75217">
    <property type="entry name" value="alpha/beta knot"/>
    <property type="match status" value="1"/>
</dbReference>
<dbReference type="Gene3D" id="3.40.1280.10">
    <property type="match status" value="1"/>
</dbReference>
<accession>A0ABT7PL91</accession>
<dbReference type="SUPFAM" id="SSF55315">
    <property type="entry name" value="L30e-like"/>
    <property type="match status" value="1"/>
</dbReference>
<proteinExistence type="predicted"/>
<dbReference type="EMBL" id="JASZZN010000012">
    <property type="protein sequence ID" value="MDM4017238.1"/>
    <property type="molecule type" value="Genomic_DNA"/>
</dbReference>
<sequence>MSLDEIAVQRCENLDDPRLEDYRSLKLPPSGRYRGQKHFVVEGRKLCERLLLSDFPIRSMLVERGLDRSTMPAPRTPLTIFEMSREQLGELAGFDFHRGWLASAQRPADHGLDQFQPDAVSLALVGISDMENVGSMLRSAAAFGIRQIVLDRQSVDPFSRRAMRVSMGAAMTMRYYRLPEVVAGIRELQSRGTDCLAATLTDDSVSIDQYRTWYKHGDRPCVLVMGNEGNGLPLAVQRNCRHRIRIAMRPTIVGAPLLDSLNVSVAAAILMHDLTRTRSPTECDSPD</sequence>
<evidence type="ECO:0000313" key="4">
    <source>
        <dbReference type="EMBL" id="MDM4017238.1"/>
    </source>
</evidence>
<dbReference type="RefSeq" id="WP_149499820.1">
    <property type="nucleotide sequence ID" value="NZ_JASZZN010000012.1"/>
</dbReference>
<dbReference type="InterPro" id="IPR029026">
    <property type="entry name" value="tRNA_m1G_MTases_N"/>
</dbReference>
<dbReference type="InterPro" id="IPR051259">
    <property type="entry name" value="rRNA_Methyltransferase"/>
</dbReference>
<dbReference type="PANTHER" id="PTHR43191:SF12">
    <property type="entry name" value="RRNA METHYLASE"/>
    <property type="match status" value="1"/>
</dbReference>
<dbReference type="InterPro" id="IPR001537">
    <property type="entry name" value="SpoU_MeTrfase"/>
</dbReference>
<evidence type="ECO:0000256" key="1">
    <source>
        <dbReference type="ARBA" id="ARBA00022603"/>
    </source>
</evidence>
<evidence type="ECO:0000313" key="5">
    <source>
        <dbReference type="Proteomes" id="UP001239462"/>
    </source>
</evidence>
<dbReference type="Pfam" id="PF00588">
    <property type="entry name" value="SpoU_methylase"/>
    <property type="match status" value="1"/>
</dbReference>
<keyword evidence="1 4" id="KW-0489">Methyltransferase</keyword>
<dbReference type="CDD" id="cd18095">
    <property type="entry name" value="SpoU-like_rRNA-MTase"/>
    <property type="match status" value="1"/>
</dbReference>
<dbReference type="Proteomes" id="UP001239462">
    <property type="component" value="Unassembled WGS sequence"/>
</dbReference>
<dbReference type="InterPro" id="IPR029064">
    <property type="entry name" value="Ribosomal_eL30-like_sf"/>
</dbReference>
<reference evidence="4 5" key="1">
    <citation type="submission" date="2023-06" db="EMBL/GenBank/DDBJ databases">
        <title>Roseiconus lacunae JC819 isolated from Gulf of Mannar region, Tamil Nadu.</title>
        <authorList>
            <person name="Pk S."/>
            <person name="Ch S."/>
            <person name="Ch V.R."/>
        </authorList>
    </citation>
    <scope>NUCLEOTIDE SEQUENCE [LARGE SCALE GENOMIC DNA]</scope>
    <source>
        <strain evidence="4 5">JC819</strain>
    </source>
</reference>
<dbReference type="GO" id="GO:0008168">
    <property type="term" value="F:methyltransferase activity"/>
    <property type="evidence" value="ECO:0007669"/>
    <property type="project" value="UniProtKB-KW"/>
</dbReference>
<protein>
    <submittedName>
        <fullName evidence="4">RNA methyltransferase</fullName>
    </submittedName>
</protein>
<organism evidence="4 5">
    <name type="scientific">Roseiconus lacunae</name>
    <dbReference type="NCBI Taxonomy" id="2605694"/>
    <lineage>
        <taxon>Bacteria</taxon>
        <taxon>Pseudomonadati</taxon>
        <taxon>Planctomycetota</taxon>
        <taxon>Planctomycetia</taxon>
        <taxon>Pirellulales</taxon>
        <taxon>Pirellulaceae</taxon>
        <taxon>Roseiconus</taxon>
    </lineage>
</organism>
<dbReference type="InterPro" id="IPR029028">
    <property type="entry name" value="Alpha/beta_knot_MTases"/>
</dbReference>
<dbReference type="Gene3D" id="3.30.1330.30">
    <property type="match status" value="1"/>
</dbReference>
<keyword evidence="5" id="KW-1185">Reference proteome</keyword>
<evidence type="ECO:0000259" key="3">
    <source>
        <dbReference type="Pfam" id="PF00588"/>
    </source>
</evidence>
<gene>
    <name evidence="4" type="ORF">QTN89_17460</name>
</gene>
<keyword evidence="2" id="KW-0808">Transferase</keyword>
<comment type="caution">
    <text evidence="4">The sequence shown here is derived from an EMBL/GenBank/DDBJ whole genome shotgun (WGS) entry which is preliminary data.</text>
</comment>
<feature type="domain" description="tRNA/rRNA methyltransferase SpoU type" evidence="3">
    <location>
        <begin position="120"/>
        <end position="272"/>
    </location>
</feature>
<dbReference type="PANTHER" id="PTHR43191">
    <property type="entry name" value="RRNA METHYLTRANSFERASE 3"/>
    <property type="match status" value="1"/>
</dbReference>